<evidence type="ECO:0000256" key="6">
    <source>
        <dbReference type="PROSITE-ProRule" id="PRU01131"/>
    </source>
</evidence>
<keyword evidence="3" id="KW-0963">Cytoplasm</keyword>
<feature type="domain" description="FLZ-type" evidence="7">
    <location>
        <begin position="13"/>
        <end position="57"/>
    </location>
</feature>
<accession>A0A5J5BZS5</accession>
<dbReference type="InterPro" id="IPR007650">
    <property type="entry name" value="Zf-FLZ_dom"/>
</dbReference>
<evidence type="ECO:0000256" key="2">
    <source>
        <dbReference type="ARBA" id="ARBA00009374"/>
    </source>
</evidence>
<dbReference type="AlphaFoldDB" id="A0A5J5BZS5"/>
<evidence type="ECO:0000313" key="8">
    <source>
        <dbReference type="EMBL" id="KAA8548663.1"/>
    </source>
</evidence>
<protein>
    <recommendedName>
        <fullName evidence="7">FLZ-type domain-containing protein</fullName>
    </recommendedName>
</protein>
<name>A0A5J5BZS5_9ASTE</name>
<dbReference type="GO" id="GO:0008270">
    <property type="term" value="F:zinc ion binding"/>
    <property type="evidence" value="ECO:0007669"/>
    <property type="project" value="UniProtKB-KW"/>
</dbReference>
<dbReference type="PROSITE" id="PS51795">
    <property type="entry name" value="ZF_FLZ"/>
    <property type="match status" value="1"/>
</dbReference>
<keyword evidence="4" id="KW-0479">Metal-binding</keyword>
<evidence type="ECO:0000256" key="5">
    <source>
        <dbReference type="ARBA" id="ARBA00022771"/>
    </source>
</evidence>
<evidence type="ECO:0000256" key="1">
    <source>
        <dbReference type="ARBA" id="ARBA00004496"/>
    </source>
</evidence>
<evidence type="ECO:0000256" key="3">
    <source>
        <dbReference type="ARBA" id="ARBA00022490"/>
    </source>
</evidence>
<comment type="similarity">
    <text evidence="2">Belongs to the FLZ family.</text>
</comment>
<reference evidence="8 9" key="1">
    <citation type="submission" date="2019-09" db="EMBL/GenBank/DDBJ databases">
        <title>A chromosome-level genome assembly of the Chinese tupelo Nyssa sinensis.</title>
        <authorList>
            <person name="Yang X."/>
            <person name="Kang M."/>
            <person name="Yang Y."/>
            <person name="Xiong H."/>
            <person name="Wang M."/>
            <person name="Zhang Z."/>
            <person name="Wang Z."/>
            <person name="Wu H."/>
            <person name="Ma T."/>
            <person name="Liu J."/>
            <person name="Xi Z."/>
        </authorList>
    </citation>
    <scope>NUCLEOTIDE SEQUENCE [LARGE SCALE GENOMIC DNA]</scope>
    <source>
        <strain evidence="8">J267</strain>
        <tissue evidence="8">Leaf</tissue>
    </source>
</reference>
<gene>
    <name evidence="8" type="ORF">F0562_000347</name>
</gene>
<comment type="subcellular location">
    <subcellularLocation>
        <location evidence="1">Cytoplasm</location>
    </subcellularLocation>
</comment>
<dbReference type="PANTHER" id="PTHR33059">
    <property type="entry name" value="FCS-LIKE ZINC FINGER 5"/>
    <property type="match status" value="1"/>
</dbReference>
<keyword evidence="9" id="KW-1185">Reference proteome</keyword>
<proteinExistence type="inferred from homology"/>
<keyword evidence="5" id="KW-0862">Zinc</keyword>
<dbReference type="EMBL" id="CM018031">
    <property type="protein sequence ID" value="KAA8548663.1"/>
    <property type="molecule type" value="Genomic_DNA"/>
</dbReference>
<feature type="zinc finger region" description="FLZ-type" evidence="6">
    <location>
        <begin position="13"/>
        <end position="57"/>
    </location>
</feature>
<keyword evidence="5" id="KW-0863">Zinc-finger</keyword>
<dbReference type="Proteomes" id="UP000325577">
    <property type="component" value="Linkage Group LG0"/>
</dbReference>
<dbReference type="GO" id="GO:0005737">
    <property type="term" value="C:cytoplasm"/>
    <property type="evidence" value="ECO:0007669"/>
    <property type="project" value="UniProtKB-SubCell"/>
</dbReference>
<evidence type="ECO:0000256" key="4">
    <source>
        <dbReference type="ARBA" id="ARBA00022723"/>
    </source>
</evidence>
<sequence>MGLGKNLMSASERFLKFVTFARRNLLKDEDMYMYGGLRAFCTPECRDDQIALDGIGRKPSPIAEAFKVTKEPAEASFWLSSQKAFNSQV</sequence>
<evidence type="ECO:0000313" key="9">
    <source>
        <dbReference type="Proteomes" id="UP000325577"/>
    </source>
</evidence>
<dbReference type="PANTHER" id="PTHR33059:SF4">
    <property type="entry name" value="FCS-LIKE ZINC FINGER 5"/>
    <property type="match status" value="1"/>
</dbReference>
<evidence type="ECO:0000259" key="7">
    <source>
        <dbReference type="PROSITE" id="PS51795"/>
    </source>
</evidence>
<organism evidence="8 9">
    <name type="scientific">Nyssa sinensis</name>
    <dbReference type="NCBI Taxonomy" id="561372"/>
    <lineage>
        <taxon>Eukaryota</taxon>
        <taxon>Viridiplantae</taxon>
        <taxon>Streptophyta</taxon>
        <taxon>Embryophyta</taxon>
        <taxon>Tracheophyta</taxon>
        <taxon>Spermatophyta</taxon>
        <taxon>Magnoliopsida</taxon>
        <taxon>eudicotyledons</taxon>
        <taxon>Gunneridae</taxon>
        <taxon>Pentapetalae</taxon>
        <taxon>asterids</taxon>
        <taxon>Cornales</taxon>
        <taxon>Nyssaceae</taxon>
        <taxon>Nyssa</taxon>
    </lineage>
</organism>
<dbReference type="OrthoDB" id="1864056at2759"/>
<dbReference type="Pfam" id="PF04570">
    <property type="entry name" value="zf-FLZ"/>
    <property type="match status" value="1"/>
</dbReference>